<reference evidence="9 10" key="1">
    <citation type="journal article" date="2024" name="G3 (Bethesda)">
        <title>Genome assembly of Hibiscus sabdariffa L. provides insights into metabolisms of medicinal natural products.</title>
        <authorList>
            <person name="Kim T."/>
        </authorList>
    </citation>
    <scope>NUCLEOTIDE SEQUENCE [LARGE SCALE GENOMIC DNA]</scope>
    <source>
        <strain evidence="9">TK-2024</strain>
        <tissue evidence="9">Old leaves</tissue>
    </source>
</reference>
<dbReference type="InterPro" id="IPR017884">
    <property type="entry name" value="SANT_dom"/>
</dbReference>
<comment type="subcellular location">
    <subcellularLocation>
        <location evidence="1">Nucleus</location>
    </subcellularLocation>
</comment>
<accession>A0ABR2G656</accession>
<keyword evidence="10" id="KW-1185">Reference proteome</keyword>
<evidence type="ECO:0000256" key="1">
    <source>
        <dbReference type="ARBA" id="ARBA00004123"/>
    </source>
</evidence>
<keyword evidence="4" id="KW-0539">Nucleus</keyword>
<evidence type="ECO:0000256" key="5">
    <source>
        <dbReference type="SAM" id="MobiDB-lite"/>
    </source>
</evidence>
<evidence type="ECO:0000313" key="9">
    <source>
        <dbReference type="EMBL" id="KAK8596040.1"/>
    </source>
</evidence>
<dbReference type="NCBIfam" id="TIGR01557">
    <property type="entry name" value="myb_SHAQKYF"/>
    <property type="match status" value="1"/>
</dbReference>
<dbReference type="PROSITE" id="PS51293">
    <property type="entry name" value="SANT"/>
    <property type="match status" value="1"/>
</dbReference>
<dbReference type="Pfam" id="PF00249">
    <property type="entry name" value="Myb_DNA-binding"/>
    <property type="match status" value="2"/>
</dbReference>
<feature type="domain" description="HTH myb-type" evidence="8">
    <location>
        <begin position="117"/>
        <end position="173"/>
    </location>
</feature>
<keyword evidence="2" id="KW-0805">Transcription regulation</keyword>
<evidence type="ECO:0000259" key="7">
    <source>
        <dbReference type="PROSITE" id="PS51293"/>
    </source>
</evidence>
<dbReference type="PROSITE" id="PS50090">
    <property type="entry name" value="MYB_LIKE"/>
    <property type="match status" value="2"/>
</dbReference>
<dbReference type="InterPro" id="IPR009057">
    <property type="entry name" value="Homeodomain-like_sf"/>
</dbReference>
<feature type="region of interest" description="Disordered" evidence="5">
    <location>
        <begin position="1"/>
        <end position="21"/>
    </location>
</feature>
<dbReference type="PANTHER" id="PTHR44042:SF15">
    <property type="entry name" value="DUPLICATED HOMEODOMAIN-LIKE SUPERFAMILY PROTEIN"/>
    <property type="match status" value="1"/>
</dbReference>
<gene>
    <name evidence="9" type="ORF">V6N12_064540</name>
</gene>
<dbReference type="InterPro" id="IPR017930">
    <property type="entry name" value="Myb_dom"/>
</dbReference>
<evidence type="ECO:0000259" key="6">
    <source>
        <dbReference type="PROSITE" id="PS50090"/>
    </source>
</evidence>
<dbReference type="SMART" id="SM00717">
    <property type="entry name" value="SANT"/>
    <property type="match status" value="2"/>
</dbReference>
<dbReference type="PANTHER" id="PTHR44042">
    <property type="entry name" value="DUPLICATED HOMEODOMAIN-LIKE SUPERFAMILY PROTEIN-RELATED"/>
    <property type="match status" value="1"/>
</dbReference>
<sequence length="229" mass="26016">MYQVHNNGNPLFVASSTPPPPPPTNWTFAEDKIFEQCLVLFPDGTPDRWQSIAARIPGKSAEEIQQHFDILIHDIHEIEAHRVPIPNYPDVLVRSNLELDSNNQINFGSESKQQGDGERKKGVPWTENEHRLFLRGLRTFGKGDWRSISRCVVITRTATQVASHAQKYFLRHNSMKEKKRSSIHDITMDDSNLMNAVDEQNMVLGPVGTAQPAPPSIHLVGQFDYPMQR</sequence>
<comment type="caution">
    <text evidence="9">The sequence shown here is derived from an EMBL/GenBank/DDBJ whole genome shotgun (WGS) entry which is preliminary data.</text>
</comment>
<dbReference type="CDD" id="cd00167">
    <property type="entry name" value="SANT"/>
    <property type="match status" value="2"/>
</dbReference>
<dbReference type="Gene3D" id="1.10.10.60">
    <property type="entry name" value="Homeodomain-like"/>
    <property type="match status" value="2"/>
</dbReference>
<feature type="region of interest" description="Disordered" evidence="5">
    <location>
        <begin position="104"/>
        <end position="123"/>
    </location>
</feature>
<dbReference type="EMBL" id="JBBPBM010000002">
    <property type="protein sequence ID" value="KAK8596040.1"/>
    <property type="molecule type" value="Genomic_DNA"/>
</dbReference>
<keyword evidence="3" id="KW-0804">Transcription</keyword>
<feature type="domain" description="Myb-like" evidence="6">
    <location>
        <begin position="117"/>
        <end position="169"/>
    </location>
</feature>
<organism evidence="9 10">
    <name type="scientific">Hibiscus sabdariffa</name>
    <name type="common">roselle</name>
    <dbReference type="NCBI Taxonomy" id="183260"/>
    <lineage>
        <taxon>Eukaryota</taxon>
        <taxon>Viridiplantae</taxon>
        <taxon>Streptophyta</taxon>
        <taxon>Embryophyta</taxon>
        <taxon>Tracheophyta</taxon>
        <taxon>Spermatophyta</taxon>
        <taxon>Magnoliopsida</taxon>
        <taxon>eudicotyledons</taxon>
        <taxon>Gunneridae</taxon>
        <taxon>Pentapetalae</taxon>
        <taxon>rosids</taxon>
        <taxon>malvids</taxon>
        <taxon>Malvales</taxon>
        <taxon>Malvaceae</taxon>
        <taxon>Malvoideae</taxon>
        <taxon>Hibiscus</taxon>
    </lineage>
</organism>
<feature type="compositionally biased region" description="Basic and acidic residues" evidence="5">
    <location>
        <begin position="113"/>
        <end position="123"/>
    </location>
</feature>
<evidence type="ECO:0000256" key="2">
    <source>
        <dbReference type="ARBA" id="ARBA00023015"/>
    </source>
</evidence>
<proteinExistence type="predicted"/>
<dbReference type="Proteomes" id="UP001472677">
    <property type="component" value="Unassembled WGS sequence"/>
</dbReference>
<dbReference type="InterPro" id="IPR001005">
    <property type="entry name" value="SANT/Myb"/>
</dbReference>
<dbReference type="SUPFAM" id="SSF46689">
    <property type="entry name" value="Homeodomain-like"/>
    <property type="match status" value="2"/>
</dbReference>
<name>A0ABR2G656_9ROSI</name>
<feature type="domain" description="Myb-like" evidence="6">
    <location>
        <begin position="25"/>
        <end position="72"/>
    </location>
</feature>
<protein>
    <submittedName>
        <fullName evidence="9">Uncharacterized protein</fullName>
    </submittedName>
</protein>
<evidence type="ECO:0000259" key="8">
    <source>
        <dbReference type="PROSITE" id="PS51294"/>
    </source>
</evidence>
<dbReference type="PROSITE" id="PS51294">
    <property type="entry name" value="HTH_MYB"/>
    <property type="match status" value="1"/>
</dbReference>
<evidence type="ECO:0000256" key="3">
    <source>
        <dbReference type="ARBA" id="ARBA00023163"/>
    </source>
</evidence>
<evidence type="ECO:0000313" key="10">
    <source>
        <dbReference type="Proteomes" id="UP001472677"/>
    </source>
</evidence>
<feature type="domain" description="SANT" evidence="7">
    <location>
        <begin position="125"/>
        <end position="173"/>
    </location>
</feature>
<evidence type="ECO:0000256" key="4">
    <source>
        <dbReference type="ARBA" id="ARBA00023242"/>
    </source>
</evidence>
<dbReference type="InterPro" id="IPR006447">
    <property type="entry name" value="Myb_dom_plants"/>
</dbReference>